<dbReference type="InterPro" id="IPR050297">
    <property type="entry name" value="LipidA_mod_glycosyltrf_83"/>
</dbReference>
<accession>A0A2M8PD57</accession>
<feature type="transmembrane region" description="Helical" evidence="8">
    <location>
        <begin position="143"/>
        <end position="160"/>
    </location>
</feature>
<dbReference type="GO" id="GO:0009103">
    <property type="term" value="P:lipopolysaccharide biosynthetic process"/>
    <property type="evidence" value="ECO:0007669"/>
    <property type="project" value="UniProtKB-ARBA"/>
</dbReference>
<evidence type="ECO:0000256" key="2">
    <source>
        <dbReference type="ARBA" id="ARBA00022475"/>
    </source>
</evidence>
<feature type="transmembrane region" description="Helical" evidence="8">
    <location>
        <begin position="300"/>
        <end position="319"/>
    </location>
</feature>
<feature type="non-terminal residue" evidence="9">
    <location>
        <position position="399"/>
    </location>
</feature>
<feature type="transmembrane region" description="Helical" evidence="8">
    <location>
        <begin position="114"/>
        <end position="131"/>
    </location>
</feature>
<dbReference type="AlphaFoldDB" id="A0A2M8PD57"/>
<keyword evidence="7 8" id="KW-0472">Membrane</keyword>
<feature type="transmembrane region" description="Helical" evidence="8">
    <location>
        <begin position="362"/>
        <end position="384"/>
    </location>
</feature>
<comment type="caution">
    <text evidence="9">The sequence shown here is derived from an EMBL/GenBank/DDBJ whole genome shotgun (WGS) entry which is preliminary data.</text>
</comment>
<evidence type="ECO:0000313" key="9">
    <source>
        <dbReference type="EMBL" id="PJF35485.1"/>
    </source>
</evidence>
<evidence type="ECO:0000256" key="4">
    <source>
        <dbReference type="ARBA" id="ARBA00022679"/>
    </source>
</evidence>
<keyword evidence="4" id="KW-0808">Transferase</keyword>
<evidence type="ECO:0000256" key="3">
    <source>
        <dbReference type="ARBA" id="ARBA00022676"/>
    </source>
</evidence>
<evidence type="ECO:0000256" key="5">
    <source>
        <dbReference type="ARBA" id="ARBA00022692"/>
    </source>
</evidence>
<feature type="transmembrane region" description="Helical" evidence="8">
    <location>
        <begin position="6"/>
        <end position="24"/>
    </location>
</feature>
<gene>
    <name evidence="9" type="ORF">CUN49_10310</name>
</gene>
<evidence type="ECO:0000256" key="6">
    <source>
        <dbReference type="ARBA" id="ARBA00022989"/>
    </source>
</evidence>
<sequence length="399" mass="43970">MPRLVHLPLWIVVAAYLTLGSLYLRATPHGRTPDERAHVRTIAQIAYDGCCPELEISPTWTDYEDHQPPLYYILLAPLYRATEGDLDALRAATLLLGSGALFGAWSAMRALFPQQPWLALGVTGFIAFLPQRLGMVVGVNNDALAESLAAALLALCLWWLRSERHLQPLWIGTVLGVCFVTKLTLYPLTAAVAATLLLRSLRAERPWRTFWRGAIAIAVPAALIGGTFWLRNVVVYGFPDFLAQQRHDSLALAISGQPTREAWIARRGLTGWLEDLIGTTFQSFWGQFGEMAVPMQSSTYHVLHILTALALSGALYALFSKARQLSGVQWAGLIVLGTALLGVAGAFFYYNLKFVQFQGRYLYPALVPIALFYVSGAAGVGMFLRARVPVARRWLSPTA</sequence>
<dbReference type="PANTHER" id="PTHR33908:SF11">
    <property type="entry name" value="MEMBRANE PROTEIN"/>
    <property type="match status" value="1"/>
</dbReference>
<evidence type="ECO:0000256" key="8">
    <source>
        <dbReference type="SAM" id="Phobius"/>
    </source>
</evidence>
<reference evidence="9 10" key="1">
    <citation type="submission" date="2017-11" db="EMBL/GenBank/DDBJ databases">
        <title>Evolution of Phototrophy in the Chloroflexi Phylum Driven by Horizontal Gene Transfer.</title>
        <authorList>
            <person name="Ward L.M."/>
            <person name="Hemp J."/>
            <person name="Shih P.M."/>
            <person name="Mcglynn S.E."/>
            <person name="Fischer W."/>
        </authorList>
    </citation>
    <scope>NUCLEOTIDE SEQUENCE [LARGE SCALE GENOMIC DNA]</scope>
    <source>
        <strain evidence="9">JP3_13</strain>
    </source>
</reference>
<comment type="subcellular location">
    <subcellularLocation>
        <location evidence="1">Cell membrane</location>
        <topology evidence="1">Multi-pass membrane protein</topology>
    </subcellularLocation>
</comment>
<keyword evidence="6 8" id="KW-1133">Transmembrane helix</keyword>
<dbReference type="PANTHER" id="PTHR33908">
    <property type="entry name" value="MANNOSYLTRANSFERASE YKCB-RELATED"/>
    <property type="match status" value="1"/>
</dbReference>
<evidence type="ECO:0000256" key="1">
    <source>
        <dbReference type="ARBA" id="ARBA00004651"/>
    </source>
</evidence>
<name>A0A2M8PD57_9CHLR</name>
<dbReference type="GO" id="GO:0016763">
    <property type="term" value="F:pentosyltransferase activity"/>
    <property type="evidence" value="ECO:0007669"/>
    <property type="project" value="TreeGrafter"/>
</dbReference>
<evidence type="ECO:0000256" key="7">
    <source>
        <dbReference type="ARBA" id="ARBA00023136"/>
    </source>
</evidence>
<dbReference type="EMBL" id="PGTM01000149">
    <property type="protein sequence ID" value="PJF35485.1"/>
    <property type="molecule type" value="Genomic_DNA"/>
</dbReference>
<evidence type="ECO:0008006" key="11">
    <source>
        <dbReference type="Google" id="ProtNLM"/>
    </source>
</evidence>
<feature type="transmembrane region" description="Helical" evidence="8">
    <location>
        <begin position="172"/>
        <end position="198"/>
    </location>
</feature>
<keyword evidence="5 8" id="KW-0812">Transmembrane</keyword>
<evidence type="ECO:0000313" key="10">
    <source>
        <dbReference type="Proteomes" id="UP000229681"/>
    </source>
</evidence>
<feature type="transmembrane region" description="Helical" evidence="8">
    <location>
        <begin position="88"/>
        <end position="108"/>
    </location>
</feature>
<keyword evidence="3" id="KW-0328">Glycosyltransferase</keyword>
<organism evidence="9 10">
    <name type="scientific">Candidatus Thermofonsia Clade 1 bacterium</name>
    <dbReference type="NCBI Taxonomy" id="2364210"/>
    <lineage>
        <taxon>Bacteria</taxon>
        <taxon>Bacillati</taxon>
        <taxon>Chloroflexota</taxon>
        <taxon>Candidatus Thermofontia</taxon>
        <taxon>Candidatus Thermofonsia Clade 1</taxon>
    </lineage>
</organism>
<dbReference type="Proteomes" id="UP000229681">
    <property type="component" value="Unassembled WGS sequence"/>
</dbReference>
<protein>
    <recommendedName>
        <fullName evidence="11">Glycosyltransferase RgtA/B/C/D-like domain-containing protein</fullName>
    </recommendedName>
</protein>
<feature type="transmembrane region" description="Helical" evidence="8">
    <location>
        <begin position="210"/>
        <end position="230"/>
    </location>
</feature>
<feature type="transmembrane region" description="Helical" evidence="8">
    <location>
        <begin position="331"/>
        <end position="350"/>
    </location>
</feature>
<keyword evidence="2" id="KW-1003">Cell membrane</keyword>
<proteinExistence type="predicted"/>
<dbReference type="GO" id="GO:0005886">
    <property type="term" value="C:plasma membrane"/>
    <property type="evidence" value="ECO:0007669"/>
    <property type="project" value="UniProtKB-SubCell"/>
</dbReference>